<dbReference type="InterPro" id="IPR014729">
    <property type="entry name" value="Rossmann-like_a/b/a_fold"/>
</dbReference>
<gene>
    <name evidence="1" type="ORF">LCIVAC01_00250</name>
</gene>
<dbReference type="Pfam" id="PF06508">
    <property type="entry name" value="QueC"/>
    <property type="match status" value="1"/>
</dbReference>
<proteinExistence type="predicted"/>
<dbReference type="Gene3D" id="3.40.50.620">
    <property type="entry name" value="HUPs"/>
    <property type="match status" value="1"/>
</dbReference>
<evidence type="ECO:0000313" key="1">
    <source>
        <dbReference type="EMBL" id="QBK85216.1"/>
    </source>
</evidence>
<name>A0A481YRY8_9VIRU</name>
<sequence length="186" mass="21916">MLNQNKVIQPIYIIGNIDGDDVSRKNVREEIETMERLYEQINRRGGNSKLLPVIYFDPTKYYSPSIQNATDWIYKEKGFTRNKNQYSAMLTTCIALNKRIEICSENEPGARFAQYIKRLIEKNKQTPAQLYAKWLRFPLLYTNKKQMLKTARKSGWEDILHQTFSCWFPVDGKACGKCKMCRERII</sequence>
<accession>A0A481YRY8</accession>
<protein>
    <submittedName>
        <fullName evidence="1">Queuosine biosynthesis protein</fullName>
    </submittedName>
</protein>
<organism evidence="1">
    <name type="scientific">Iridovirus LCIVAC01</name>
    <dbReference type="NCBI Taxonomy" id="2506607"/>
    <lineage>
        <taxon>Viruses</taxon>
        <taxon>Varidnaviria</taxon>
        <taxon>Bamfordvirae</taxon>
        <taxon>Nucleocytoviricota</taxon>
        <taxon>Megaviricetes</taxon>
        <taxon>Pimascovirales</taxon>
        <taxon>Pimascovirales incertae sedis</taxon>
        <taxon>Iridoviridae</taxon>
    </lineage>
</organism>
<dbReference type="EMBL" id="MK500309">
    <property type="protein sequence ID" value="QBK85216.1"/>
    <property type="molecule type" value="Genomic_DNA"/>
</dbReference>
<reference evidence="1" key="1">
    <citation type="journal article" date="2019" name="MBio">
        <title>Virus Genomes from Deep Sea Sediments Expand the Ocean Megavirome and Support Independent Origins of Viral Gigantism.</title>
        <authorList>
            <person name="Backstrom D."/>
            <person name="Yutin N."/>
            <person name="Jorgensen S.L."/>
            <person name="Dharamshi J."/>
            <person name="Homa F."/>
            <person name="Zaremba-Niedwiedzka K."/>
            <person name="Spang A."/>
            <person name="Wolf Y.I."/>
            <person name="Koonin E.V."/>
            <person name="Ettema T.J."/>
        </authorList>
    </citation>
    <scope>NUCLEOTIDE SEQUENCE</scope>
</reference>
<dbReference type="SUPFAM" id="SSF52402">
    <property type="entry name" value="Adenine nucleotide alpha hydrolases-like"/>
    <property type="match status" value="1"/>
</dbReference>
<dbReference type="InterPro" id="IPR018317">
    <property type="entry name" value="QueC"/>
</dbReference>